<evidence type="ECO:0000313" key="2">
    <source>
        <dbReference type="EMBL" id="QHT10351.1"/>
    </source>
</evidence>
<organism evidence="2">
    <name type="scientific">viral metagenome</name>
    <dbReference type="NCBI Taxonomy" id="1070528"/>
    <lineage>
        <taxon>unclassified sequences</taxon>
        <taxon>metagenomes</taxon>
        <taxon>organismal metagenomes</taxon>
    </lineage>
</organism>
<dbReference type="SUPFAM" id="SSF57850">
    <property type="entry name" value="RING/U-box"/>
    <property type="match status" value="1"/>
</dbReference>
<dbReference type="Gene3D" id="3.30.40.10">
    <property type="entry name" value="Zinc/RING finger domain, C3HC4 (zinc finger)"/>
    <property type="match status" value="1"/>
</dbReference>
<dbReference type="AlphaFoldDB" id="A0A6C0D1C0"/>
<protein>
    <recommendedName>
        <fullName evidence="1">RING-type domain-containing protein</fullName>
    </recommendedName>
</protein>
<dbReference type="InterPro" id="IPR013083">
    <property type="entry name" value="Znf_RING/FYVE/PHD"/>
</dbReference>
<dbReference type="EMBL" id="MN739520">
    <property type="protein sequence ID" value="QHT10351.1"/>
    <property type="molecule type" value="Genomic_DNA"/>
</dbReference>
<evidence type="ECO:0000259" key="1">
    <source>
        <dbReference type="PROSITE" id="PS50089"/>
    </source>
</evidence>
<reference evidence="2" key="1">
    <citation type="journal article" date="2020" name="Nature">
        <title>Giant virus diversity and host interactions through global metagenomics.</title>
        <authorList>
            <person name="Schulz F."/>
            <person name="Roux S."/>
            <person name="Paez-Espino D."/>
            <person name="Jungbluth S."/>
            <person name="Walsh D.A."/>
            <person name="Denef V.J."/>
            <person name="McMahon K.D."/>
            <person name="Konstantinidis K.T."/>
            <person name="Eloe-Fadrosh E.A."/>
            <person name="Kyrpides N.C."/>
            <person name="Woyke T."/>
        </authorList>
    </citation>
    <scope>NUCLEOTIDE SEQUENCE</scope>
    <source>
        <strain evidence="2">GVMAG-M-3300023174-107</strain>
    </source>
</reference>
<accession>A0A6C0D1C0</accession>
<feature type="domain" description="RING-type" evidence="1">
    <location>
        <begin position="96"/>
        <end position="137"/>
    </location>
</feature>
<proteinExistence type="predicted"/>
<dbReference type="Pfam" id="PF13639">
    <property type="entry name" value="zf-RING_2"/>
    <property type="match status" value="1"/>
</dbReference>
<dbReference type="PROSITE" id="PS50089">
    <property type="entry name" value="ZF_RING_2"/>
    <property type="match status" value="1"/>
</dbReference>
<sequence>MEERILRQSSENISKLLSLMLTHEYNVRNHMRNHRNIDIQLVFDRLNFDLSQNFNFGIDFSHNFNDILENFIHSDVSSNVTYSTFDEIENKNETVCPITQETFGEEDEVALLECGHYFKKDAFRAWARRSRSCPTCRAAFR</sequence>
<dbReference type="InterPro" id="IPR001841">
    <property type="entry name" value="Znf_RING"/>
</dbReference>
<name>A0A6C0D1C0_9ZZZZ</name>